<dbReference type="GO" id="GO:0008270">
    <property type="term" value="F:zinc ion binding"/>
    <property type="evidence" value="ECO:0007669"/>
    <property type="project" value="UniProtKB-KW"/>
</dbReference>
<evidence type="ECO:0000256" key="2">
    <source>
        <dbReference type="ARBA" id="ARBA00022723"/>
    </source>
</evidence>
<dbReference type="PANTHER" id="PTHR24394:SF29">
    <property type="entry name" value="MYONEURIN"/>
    <property type="match status" value="1"/>
</dbReference>
<name>A0A9N9QNH1_9CUCU</name>
<feature type="domain" description="C2H2-type" evidence="11">
    <location>
        <begin position="206"/>
        <end position="233"/>
    </location>
</feature>
<organism evidence="12 13">
    <name type="scientific">Ceutorhynchus assimilis</name>
    <name type="common">cabbage seed weevil</name>
    <dbReference type="NCBI Taxonomy" id="467358"/>
    <lineage>
        <taxon>Eukaryota</taxon>
        <taxon>Metazoa</taxon>
        <taxon>Ecdysozoa</taxon>
        <taxon>Arthropoda</taxon>
        <taxon>Hexapoda</taxon>
        <taxon>Insecta</taxon>
        <taxon>Pterygota</taxon>
        <taxon>Neoptera</taxon>
        <taxon>Endopterygota</taxon>
        <taxon>Coleoptera</taxon>
        <taxon>Polyphaga</taxon>
        <taxon>Cucujiformia</taxon>
        <taxon>Curculionidae</taxon>
        <taxon>Ceutorhynchinae</taxon>
        <taxon>Ceutorhynchus</taxon>
    </lineage>
</organism>
<dbReference type="InterPro" id="IPR013087">
    <property type="entry name" value="Znf_C2H2_type"/>
</dbReference>
<dbReference type="PROSITE" id="PS00028">
    <property type="entry name" value="ZINC_FINGER_C2H2_1"/>
    <property type="match status" value="7"/>
</dbReference>
<dbReference type="SMART" id="SM00355">
    <property type="entry name" value="ZnF_C2H2"/>
    <property type="match status" value="8"/>
</dbReference>
<dbReference type="EMBL" id="OU892278">
    <property type="protein sequence ID" value="CAG9765236.1"/>
    <property type="molecule type" value="Genomic_DNA"/>
</dbReference>
<dbReference type="GO" id="GO:0003677">
    <property type="term" value="F:DNA binding"/>
    <property type="evidence" value="ECO:0007669"/>
    <property type="project" value="UniProtKB-KW"/>
</dbReference>
<feature type="domain" description="C2H2-type" evidence="11">
    <location>
        <begin position="150"/>
        <end position="177"/>
    </location>
</feature>
<dbReference type="SUPFAM" id="SSF57667">
    <property type="entry name" value="beta-beta-alpha zinc fingers"/>
    <property type="match status" value="5"/>
</dbReference>
<evidence type="ECO:0000256" key="8">
    <source>
        <dbReference type="ARBA" id="ARBA00023163"/>
    </source>
</evidence>
<keyword evidence="3" id="KW-0677">Repeat</keyword>
<keyword evidence="2" id="KW-0479">Metal-binding</keyword>
<sequence length="556" mass="62996">MEKHDLICPQCQRFTSAPSNRLVQDTCGHKKCRTCMLEDIDNCKQCLTPNNTLENNIITDNHTAVIHCNGKAKFNNQNNIVREEEINNIEDNNQKVKEKAITNKKKFPIPPHISVNSDPSNYLCTICNKTFVTKSHIKYHKYCNGELKPFKCEICNKEFILKIQLQVHMCKHTNTKPFKCTICPKAFMENSKLSRHMLLHSSGKMYICPDCAKSFKTRESLRTHCLIHKSEKPFACKVCGTKFSNSSNLKKHLVLHSDEKEHMCDQCGRRFKLKWALSVHRKSHLSLRPHKCGVCSKSFVYLKDLQRHCLIHTDSQEYSCGICLTSFRRKDNLHRHMKNTHPGKKGDIIKNPLKVSEIPKKLVVIDNPNAVNVITASPALTTKCNAVTVVQQPTISTDSRPTGSVINGPIKLAFKTPAFKSHYNITRGDECLAAPQIASNLSLVGPVDMPHSATEILSAQPPELIFPSPPQNVSSLSSVHHYETSFQNKKHAMIKNIKFKVPEQYTNSFKAISTNNNVSSDDSEFQTSVIVNSSNVNNSSDIHWRRRTSQNLVLKN</sequence>
<feature type="domain" description="C2H2-type" evidence="11">
    <location>
        <begin position="178"/>
        <end position="205"/>
    </location>
</feature>
<dbReference type="Gene3D" id="3.30.160.60">
    <property type="entry name" value="Classic Zinc Finger"/>
    <property type="match status" value="7"/>
</dbReference>
<evidence type="ECO:0000256" key="9">
    <source>
        <dbReference type="ARBA" id="ARBA00023242"/>
    </source>
</evidence>
<evidence type="ECO:0000256" key="3">
    <source>
        <dbReference type="ARBA" id="ARBA00022737"/>
    </source>
</evidence>
<evidence type="ECO:0000259" key="11">
    <source>
        <dbReference type="PROSITE" id="PS50157"/>
    </source>
</evidence>
<evidence type="ECO:0000256" key="6">
    <source>
        <dbReference type="ARBA" id="ARBA00023015"/>
    </source>
</evidence>
<keyword evidence="13" id="KW-1185">Reference proteome</keyword>
<dbReference type="InterPro" id="IPR036236">
    <property type="entry name" value="Znf_C2H2_sf"/>
</dbReference>
<dbReference type="FunFam" id="3.30.160.60:FF:000100">
    <property type="entry name" value="Zinc finger 45-like"/>
    <property type="match status" value="1"/>
</dbReference>
<dbReference type="PROSITE" id="PS50157">
    <property type="entry name" value="ZINC_FINGER_C2H2_2"/>
    <property type="match status" value="8"/>
</dbReference>
<dbReference type="GO" id="GO:0048598">
    <property type="term" value="P:embryonic morphogenesis"/>
    <property type="evidence" value="ECO:0007669"/>
    <property type="project" value="UniProtKB-ARBA"/>
</dbReference>
<dbReference type="Pfam" id="PF00096">
    <property type="entry name" value="zf-C2H2"/>
    <property type="match status" value="6"/>
</dbReference>
<keyword evidence="9" id="KW-0539">Nucleus</keyword>
<feature type="domain" description="C2H2-type" evidence="11">
    <location>
        <begin position="122"/>
        <end position="149"/>
    </location>
</feature>
<dbReference type="AlphaFoldDB" id="A0A9N9QNH1"/>
<dbReference type="GO" id="GO:0000981">
    <property type="term" value="F:DNA-binding transcription factor activity, RNA polymerase II-specific"/>
    <property type="evidence" value="ECO:0007669"/>
    <property type="project" value="TreeGrafter"/>
</dbReference>
<dbReference type="FunFam" id="3.30.160.60:FF:000624">
    <property type="entry name" value="zinc finger protein 697"/>
    <property type="match status" value="1"/>
</dbReference>
<keyword evidence="4 10" id="KW-0863">Zinc-finger</keyword>
<evidence type="ECO:0000256" key="5">
    <source>
        <dbReference type="ARBA" id="ARBA00022833"/>
    </source>
</evidence>
<evidence type="ECO:0000256" key="10">
    <source>
        <dbReference type="PROSITE-ProRule" id="PRU00042"/>
    </source>
</evidence>
<evidence type="ECO:0000313" key="13">
    <source>
        <dbReference type="Proteomes" id="UP001152799"/>
    </source>
</evidence>
<feature type="domain" description="C2H2-type" evidence="11">
    <location>
        <begin position="290"/>
        <end position="317"/>
    </location>
</feature>
<dbReference type="FunFam" id="3.30.160.60:FF:000145">
    <property type="entry name" value="Zinc finger protein 574"/>
    <property type="match status" value="2"/>
</dbReference>
<feature type="domain" description="C2H2-type" evidence="11">
    <location>
        <begin position="262"/>
        <end position="289"/>
    </location>
</feature>
<gene>
    <name evidence="12" type="ORF">CEUTPL_LOCUS5850</name>
</gene>
<keyword evidence="7" id="KW-0238">DNA-binding</keyword>
<proteinExistence type="predicted"/>
<dbReference type="Proteomes" id="UP001152799">
    <property type="component" value="Chromosome 2"/>
</dbReference>
<protein>
    <recommendedName>
        <fullName evidence="11">C2H2-type domain-containing protein</fullName>
    </recommendedName>
</protein>
<evidence type="ECO:0000256" key="7">
    <source>
        <dbReference type="ARBA" id="ARBA00023125"/>
    </source>
</evidence>
<accession>A0A9N9QNH1</accession>
<evidence type="ECO:0000256" key="1">
    <source>
        <dbReference type="ARBA" id="ARBA00004123"/>
    </source>
</evidence>
<feature type="domain" description="C2H2-type" evidence="11">
    <location>
        <begin position="234"/>
        <end position="261"/>
    </location>
</feature>
<evidence type="ECO:0000313" key="12">
    <source>
        <dbReference type="EMBL" id="CAG9765236.1"/>
    </source>
</evidence>
<feature type="domain" description="C2H2-type" evidence="11">
    <location>
        <begin position="318"/>
        <end position="346"/>
    </location>
</feature>
<keyword evidence="5" id="KW-0862">Zinc</keyword>
<keyword evidence="8" id="KW-0804">Transcription</keyword>
<dbReference type="FunFam" id="3.30.160.60:FF:000646">
    <property type="entry name" value="Myeloid zinc finger 1"/>
    <property type="match status" value="1"/>
</dbReference>
<dbReference type="OrthoDB" id="6077919at2759"/>
<reference evidence="12" key="1">
    <citation type="submission" date="2022-01" db="EMBL/GenBank/DDBJ databases">
        <authorList>
            <person name="King R."/>
        </authorList>
    </citation>
    <scope>NUCLEOTIDE SEQUENCE</scope>
</reference>
<keyword evidence="6" id="KW-0805">Transcription regulation</keyword>
<evidence type="ECO:0000256" key="4">
    <source>
        <dbReference type="ARBA" id="ARBA00022771"/>
    </source>
</evidence>
<dbReference type="PANTHER" id="PTHR24394">
    <property type="entry name" value="ZINC FINGER PROTEIN"/>
    <property type="match status" value="1"/>
</dbReference>
<dbReference type="GO" id="GO:0005634">
    <property type="term" value="C:nucleus"/>
    <property type="evidence" value="ECO:0007669"/>
    <property type="project" value="UniProtKB-SubCell"/>
</dbReference>
<comment type="subcellular location">
    <subcellularLocation>
        <location evidence="1">Nucleus</location>
    </subcellularLocation>
</comment>